<comment type="cofactor">
    <cofactor evidence="7">
        <name>Fe(2+)</name>
        <dbReference type="ChEBI" id="CHEBI:29033"/>
    </cofactor>
    <text evidence="7">Binds 1 Fe(2+) ion.</text>
</comment>
<comment type="function">
    <text evidence="6">Removes the formyl group from the N-terminal Met of newly synthesized proteins.</text>
</comment>
<feature type="binding site" evidence="7">
    <location>
        <position position="165"/>
    </location>
    <ligand>
        <name>Fe cation</name>
        <dbReference type="ChEBI" id="CHEBI:24875"/>
    </ligand>
</feature>
<evidence type="ECO:0000313" key="10">
    <source>
        <dbReference type="Proteomes" id="UP000606172"/>
    </source>
</evidence>
<dbReference type="InterPro" id="IPR036821">
    <property type="entry name" value="Peptide_deformylase_sf"/>
</dbReference>
<dbReference type="Proteomes" id="UP000606172">
    <property type="component" value="Unassembled WGS sequence"/>
</dbReference>
<comment type="similarity">
    <text evidence="1 7">Belongs to the polypeptide deformylase family.</text>
</comment>
<evidence type="ECO:0000313" key="9">
    <source>
        <dbReference type="EMBL" id="GII93242.1"/>
    </source>
</evidence>
<dbReference type="InterPro" id="IPR023635">
    <property type="entry name" value="Peptide_deformylase"/>
</dbReference>
<dbReference type="AlphaFoldDB" id="A0A919V8H6"/>
<dbReference type="EMBL" id="BOOW01000020">
    <property type="protein sequence ID" value="GII93242.1"/>
    <property type="molecule type" value="Genomic_DNA"/>
</dbReference>
<dbReference type="RefSeq" id="WP_204026518.1">
    <property type="nucleotide sequence ID" value="NZ_BOOW01000020.1"/>
</dbReference>
<dbReference type="PANTHER" id="PTHR10458:SF2">
    <property type="entry name" value="PEPTIDE DEFORMYLASE, MITOCHONDRIAL"/>
    <property type="match status" value="1"/>
</dbReference>
<evidence type="ECO:0000256" key="1">
    <source>
        <dbReference type="ARBA" id="ARBA00010759"/>
    </source>
</evidence>
<name>A0A919V8H6_9ACTN</name>
<keyword evidence="2 7" id="KW-0479">Metal-binding</keyword>
<dbReference type="SUPFAM" id="SSF56420">
    <property type="entry name" value="Peptide deformylase"/>
    <property type="match status" value="1"/>
</dbReference>
<feature type="region of interest" description="Disordered" evidence="8">
    <location>
        <begin position="1"/>
        <end position="23"/>
    </location>
</feature>
<evidence type="ECO:0000256" key="7">
    <source>
        <dbReference type="HAMAP-Rule" id="MF_00163"/>
    </source>
</evidence>
<accession>A0A919V8H6</accession>
<dbReference type="GO" id="GO:0046872">
    <property type="term" value="F:metal ion binding"/>
    <property type="evidence" value="ECO:0007669"/>
    <property type="project" value="UniProtKB-KW"/>
</dbReference>
<dbReference type="GO" id="GO:0042586">
    <property type="term" value="F:peptide deformylase activity"/>
    <property type="evidence" value="ECO:0007669"/>
    <property type="project" value="InterPro"/>
</dbReference>
<keyword evidence="3" id="KW-0378">Hydrolase</keyword>
<proteinExistence type="inferred from homology"/>
<feature type="binding site" evidence="7">
    <location>
        <position position="169"/>
    </location>
    <ligand>
        <name>Fe cation</name>
        <dbReference type="ChEBI" id="CHEBI:24875"/>
    </ligand>
</feature>
<evidence type="ECO:0000256" key="3">
    <source>
        <dbReference type="ARBA" id="ARBA00022801"/>
    </source>
</evidence>
<keyword evidence="10" id="KW-1185">Reference proteome</keyword>
<comment type="caution">
    <text evidence="7">Lacks conserved residue(s) required for the propagation of feature annotation.</text>
</comment>
<keyword evidence="4" id="KW-0648">Protein biosynthesis</keyword>
<dbReference type="HAMAP" id="MF_00163">
    <property type="entry name" value="Pep_deformylase"/>
    <property type="match status" value="1"/>
</dbReference>
<sequence length="211" mass="22057">MTGIDVPEGGDLPEGTGVSQGADVSQGIARRVLTVPHPLLTERARPADPGDPRTAVAVADLLATLRRLMPYTGLSAPQIGMPLRIIAFDVSRHPHARSCAGEVVLLNPRLVAASRWEPGREGCVSVPGFAGGTVRAARISVRGDLPGGASVTVHADTVEARCVQHQLDHLDGTLFLDRISEAGAFHPAWLGTAVPALTRPEASQPAPMRGS</sequence>
<keyword evidence="5 7" id="KW-0408">Iron</keyword>
<evidence type="ECO:0000256" key="4">
    <source>
        <dbReference type="ARBA" id="ARBA00022917"/>
    </source>
</evidence>
<dbReference type="PANTHER" id="PTHR10458">
    <property type="entry name" value="PEPTIDE DEFORMYLASE"/>
    <property type="match status" value="1"/>
</dbReference>
<reference evidence="9" key="1">
    <citation type="submission" date="2021-01" db="EMBL/GenBank/DDBJ databases">
        <title>Whole genome shotgun sequence of Sinosporangium siamense NBRC 109515.</title>
        <authorList>
            <person name="Komaki H."/>
            <person name="Tamura T."/>
        </authorList>
    </citation>
    <scope>NUCLEOTIDE SEQUENCE</scope>
    <source>
        <strain evidence="9">NBRC 109515</strain>
    </source>
</reference>
<dbReference type="PRINTS" id="PR01576">
    <property type="entry name" value="PDEFORMYLASE"/>
</dbReference>
<gene>
    <name evidence="9" type="ORF">Ssi02_34730</name>
</gene>
<evidence type="ECO:0000256" key="5">
    <source>
        <dbReference type="ARBA" id="ARBA00023004"/>
    </source>
</evidence>
<dbReference type="Pfam" id="PF01327">
    <property type="entry name" value="Pep_deformylase"/>
    <property type="match status" value="1"/>
</dbReference>
<evidence type="ECO:0000256" key="8">
    <source>
        <dbReference type="SAM" id="MobiDB-lite"/>
    </source>
</evidence>
<evidence type="ECO:0000256" key="2">
    <source>
        <dbReference type="ARBA" id="ARBA00022723"/>
    </source>
</evidence>
<dbReference type="CDD" id="cd00487">
    <property type="entry name" value="Pep_deformylase"/>
    <property type="match status" value="1"/>
</dbReference>
<protein>
    <recommendedName>
        <fullName evidence="7">Peptide deformylase-like</fullName>
    </recommendedName>
    <alternativeName>
        <fullName evidence="7">Polypeptide deformylase-like</fullName>
    </alternativeName>
</protein>
<feature type="binding site" evidence="7">
    <location>
        <position position="123"/>
    </location>
    <ligand>
        <name>Fe cation</name>
        <dbReference type="ChEBI" id="CHEBI:24875"/>
    </ligand>
</feature>
<organism evidence="9 10">
    <name type="scientific">Sinosporangium siamense</name>
    <dbReference type="NCBI Taxonomy" id="1367973"/>
    <lineage>
        <taxon>Bacteria</taxon>
        <taxon>Bacillati</taxon>
        <taxon>Actinomycetota</taxon>
        <taxon>Actinomycetes</taxon>
        <taxon>Streptosporangiales</taxon>
        <taxon>Streptosporangiaceae</taxon>
        <taxon>Sinosporangium</taxon>
    </lineage>
</organism>
<evidence type="ECO:0000256" key="6">
    <source>
        <dbReference type="ARBA" id="ARBA00037114"/>
    </source>
</evidence>
<dbReference type="GO" id="GO:0006412">
    <property type="term" value="P:translation"/>
    <property type="evidence" value="ECO:0007669"/>
    <property type="project" value="UniProtKB-KW"/>
</dbReference>
<comment type="caution">
    <text evidence="9">The sequence shown here is derived from an EMBL/GenBank/DDBJ whole genome shotgun (WGS) entry which is preliminary data.</text>
</comment>
<dbReference type="Gene3D" id="3.90.45.10">
    <property type="entry name" value="Peptide deformylase"/>
    <property type="match status" value="1"/>
</dbReference>